<dbReference type="Pfam" id="PF17953">
    <property type="entry name" value="Csm4_C"/>
    <property type="match status" value="1"/>
</dbReference>
<keyword evidence="3" id="KW-0694">RNA-binding</keyword>
<keyword evidence="4" id="KW-0051">Antiviral defense</keyword>
<protein>
    <recommendedName>
        <fullName evidence="2">CRISPR system Cms protein Csm4</fullName>
    </recommendedName>
</protein>
<organism evidence="7 8">
    <name type="scientific">Ligilactobacillus pabuli</name>
    <dbReference type="NCBI Taxonomy" id="2886039"/>
    <lineage>
        <taxon>Bacteria</taxon>
        <taxon>Bacillati</taxon>
        <taxon>Bacillota</taxon>
        <taxon>Bacilli</taxon>
        <taxon>Lactobacillales</taxon>
        <taxon>Lactobacillaceae</taxon>
        <taxon>Ligilactobacillus</taxon>
    </lineage>
</organism>
<dbReference type="InterPro" id="IPR005537">
    <property type="entry name" value="RAMP_III_fam"/>
</dbReference>
<feature type="domain" description="CRISPR type III-associated protein" evidence="5">
    <location>
        <begin position="55"/>
        <end position="190"/>
    </location>
</feature>
<name>A0ABQ5JFV7_9LACO</name>
<dbReference type="EMBL" id="BQXH01000002">
    <property type="protein sequence ID" value="GKS80583.1"/>
    <property type="molecule type" value="Genomic_DNA"/>
</dbReference>
<evidence type="ECO:0000256" key="2">
    <source>
        <dbReference type="ARBA" id="ARBA00016109"/>
    </source>
</evidence>
<keyword evidence="8" id="KW-1185">Reference proteome</keyword>
<comment type="similarity">
    <text evidence="1">Belongs to the CRISPR-associated Csm4 family.</text>
</comment>
<evidence type="ECO:0000259" key="6">
    <source>
        <dbReference type="Pfam" id="PF17953"/>
    </source>
</evidence>
<evidence type="ECO:0000256" key="1">
    <source>
        <dbReference type="ARBA" id="ARBA00005772"/>
    </source>
</evidence>
<dbReference type="InterPro" id="IPR005510">
    <property type="entry name" value="Csm4"/>
</dbReference>
<evidence type="ECO:0000256" key="4">
    <source>
        <dbReference type="ARBA" id="ARBA00023118"/>
    </source>
</evidence>
<evidence type="ECO:0000259" key="5">
    <source>
        <dbReference type="Pfam" id="PF03787"/>
    </source>
</evidence>
<evidence type="ECO:0000256" key="3">
    <source>
        <dbReference type="ARBA" id="ARBA00022884"/>
    </source>
</evidence>
<dbReference type="NCBIfam" id="TIGR01903">
    <property type="entry name" value="cas5_csm4"/>
    <property type="match status" value="1"/>
</dbReference>
<feature type="domain" description="Csm4 C-terminal" evidence="6">
    <location>
        <begin position="209"/>
        <end position="297"/>
    </location>
</feature>
<dbReference type="RefSeq" id="WP_244054267.1">
    <property type="nucleotide sequence ID" value="NZ_BQXH01000002.1"/>
</dbReference>
<gene>
    <name evidence="7" type="ORF">LPAF129_02680</name>
</gene>
<accession>A0ABQ5JFV7</accession>
<dbReference type="Proteomes" id="UP001055149">
    <property type="component" value="Unassembled WGS sequence"/>
</dbReference>
<comment type="caution">
    <text evidence="7">The sequence shown here is derived from an EMBL/GenBank/DDBJ whole genome shotgun (WGS) entry which is preliminary data.</text>
</comment>
<sequence>MSLQMYILKFDNVHFGNGTLSSSDFSFSVSRLFSALFLEALKVGKQEELLQLAQEKDFVLSDAFPILNETPFLPKPIGYPDFSKNDEQISREVRRKAKASKKLQYIPWNLMDQYLTGSVDIDQITEMQKDMFSVQYVTKKGVDPYEVAVTSMNCLLYVIAPVNELLDQLMNLLQYSGLGGERSSGYGRFSLSRRDLPSELAERLTVNKSGLSMLLSTSLPQEQELSVSLQDAQYLLKKESGFAYSESTGSLLRKQDLYKFVAGSTFDQPFAGEVIDIRPQDFSHPVWNYSKGLFYQLRNS</sequence>
<evidence type="ECO:0000313" key="8">
    <source>
        <dbReference type="Proteomes" id="UP001055149"/>
    </source>
</evidence>
<dbReference type="InterPro" id="IPR040932">
    <property type="entry name" value="Csm4_C"/>
</dbReference>
<dbReference type="Pfam" id="PF03787">
    <property type="entry name" value="RAMPs"/>
    <property type="match status" value="1"/>
</dbReference>
<evidence type="ECO:0000313" key="7">
    <source>
        <dbReference type="EMBL" id="GKS80583.1"/>
    </source>
</evidence>
<proteinExistence type="inferred from homology"/>
<reference evidence="7" key="1">
    <citation type="journal article" date="2022" name="Int. J. Syst. Evol. Microbiol.">
        <title>A novel species of lactic acid bacteria, Ligilactobacillus pabuli sp. nov., isolated from alfalfa silage.</title>
        <authorList>
            <person name="Tohno M."/>
            <person name="Tanizawa Y."/>
            <person name="Sawada H."/>
            <person name="Sakamoto M."/>
            <person name="Ohkuma M."/>
            <person name="Kobayashi H."/>
        </authorList>
    </citation>
    <scope>NUCLEOTIDE SEQUENCE</scope>
    <source>
        <strain evidence="7">AF129</strain>
    </source>
</reference>